<reference evidence="2 3" key="1">
    <citation type="submission" date="2024-05" db="EMBL/GenBank/DDBJ databases">
        <title>Three bacterial strains, DH-69, EH-24, and ECK-19 isolated from coastal sediments.</title>
        <authorList>
            <person name="Ye Y.-Q."/>
            <person name="Du Z.-J."/>
        </authorList>
    </citation>
    <scope>NUCLEOTIDE SEQUENCE [LARGE SCALE GENOMIC DNA]</scope>
    <source>
        <strain evidence="2 3">ECK-19</strain>
    </source>
</reference>
<organism evidence="2 3">
    <name type="scientific">Hyphococcus lacteus</name>
    <dbReference type="NCBI Taxonomy" id="3143536"/>
    <lineage>
        <taxon>Bacteria</taxon>
        <taxon>Pseudomonadati</taxon>
        <taxon>Pseudomonadota</taxon>
        <taxon>Alphaproteobacteria</taxon>
        <taxon>Parvularculales</taxon>
        <taxon>Parvularculaceae</taxon>
        <taxon>Hyphococcus</taxon>
    </lineage>
</organism>
<keyword evidence="1" id="KW-0812">Transmembrane</keyword>
<evidence type="ECO:0000256" key="1">
    <source>
        <dbReference type="SAM" id="Phobius"/>
    </source>
</evidence>
<dbReference type="EMBL" id="JBEHZE010000001">
    <property type="protein sequence ID" value="MEX6633133.1"/>
    <property type="molecule type" value="Genomic_DNA"/>
</dbReference>
<feature type="transmembrane region" description="Helical" evidence="1">
    <location>
        <begin position="15"/>
        <end position="35"/>
    </location>
</feature>
<keyword evidence="1" id="KW-1133">Transmembrane helix</keyword>
<protein>
    <submittedName>
        <fullName evidence="2">Uncharacterized protein</fullName>
    </submittedName>
</protein>
<evidence type="ECO:0000313" key="3">
    <source>
        <dbReference type="Proteomes" id="UP001560685"/>
    </source>
</evidence>
<gene>
    <name evidence="2" type="ORF">ABFZ84_06175</name>
</gene>
<keyword evidence="3" id="KW-1185">Reference proteome</keyword>
<sequence length="62" mass="6587">MENTTNSTLSIKTRLLKRALTSVIALSAVTFIFGAKAYELEQRAAAAAIDAPRLAHAPSSAR</sequence>
<name>A0ABV3Z3W5_9PROT</name>
<accession>A0ABV3Z3W5</accession>
<proteinExistence type="predicted"/>
<keyword evidence="1" id="KW-0472">Membrane</keyword>
<dbReference type="RefSeq" id="WP_369313078.1">
    <property type="nucleotide sequence ID" value="NZ_JBEHZE010000001.1"/>
</dbReference>
<dbReference type="Proteomes" id="UP001560685">
    <property type="component" value="Unassembled WGS sequence"/>
</dbReference>
<evidence type="ECO:0000313" key="2">
    <source>
        <dbReference type="EMBL" id="MEX6633133.1"/>
    </source>
</evidence>
<comment type="caution">
    <text evidence="2">The sequence shown here is derived from an EMBL/GenBank/DDBJ whole genome shotgun (WGS) entry which is preliminary data.</text>
</comment>